<evidence type="ECO:0000256" key="1">
    <source>
        <dbReference type="ARBA" id="ARBA00022801"/>
    </source>
</evidence>
<reference evidence="3 4" key="1">
    <citation type="submission" date="2020-08" db="EMBL/GenBank/DDBJ databases">
        <title>Genomic Encyclopedia of Type Strains, Phase IV (KMG-IV): sequencing the most valuable type-strain genomes for metagenomic binning, comparative biology and taxonomic classification.</title>
        <authorList>
            <person name="Goeker M."/>
        </authorList>
    </citation>
    <scope>NUCLEOTIDE SEQUENCE [LARGE SCALE GENOMIC DNA]</scope>
    <source>
        <strain evidence="3 4">DSM 101806</strain>
    </source>
</reference>
<protein>
    <submittedName>
        <fullName evidence="3">Gluconolactonase</fullName>
        <ecNumber evidence="3">3.1.1.17</ecNumber>
    </submittedName>
</protein>
<keyword evidence="1 3" id="KW-0378">Hydrolase</keyword>
<sequence>MTPRSTEKLHMIETTRRALLGGMAALPFLPGVALGETVGGITRLDPALDALIDAKSPIEVIARGFKWAEGPAWAKKGGYLLFSDVPENIAYRWKAGEGAKPFLVPSGLAGPIPAGVREAGSNGMLVDAKGDLLMADSGTRAIARVNLATKKKTIVVGEYEGKKFSSCNDLVVGRGGIIYFTDPPYGLSEGDESPLKQLPFNGVYRVNADGSDVSLIDKSLKRPNGIGISPGFDRLYVSQSDPDNAKIFICELAADGSASSELVPFVDFSAEVAQKLPGLPDGMKVAKSGHLFASGPGGIWVISPAGKKLGVIGTGKAAANCCFGEDGKTLFVTSSDMVVKLRLKVSGW</sequence>
<dbReference type="InterPro" id="IPR051262">
    <property type="entry name" value="SMP-30/CGR1_Lactonase"/>
</dbReference>
<proteinExistence type="predicted"/>
<dbReference type="SUPFAM" id="SSF63829">
    <property type="entry name" value="Calcium-dependent phosphotriesterase"/>
    <property type="match status" value="1"/>
</dbReference>
<evidence type="ECO:0000313" key="3">
    <source>
        <dbReference type="EMBL" id="MBB4096498.1"/>
    </source>
</evidence>
<dbReference type="AlphaFoldDB" id="A0A7W6JN76"/>
<keyword evidence="4" id="KW-1185">Reference proteome</keyword>
<dbReference type="Proteomes" id="UP000557392">
    <property type="component" value="Unassembled WGS sequence"/>
</dbReference>
<dbReference type="Pfam" id="PF08450">
    <property type="entry name" value="SGL"/>
    <property type="match status" value="1"/>
</dbReference>
<dbReference type="GO" id="GO:0004341">
    <property type="term" value="F:gluconolactonase activity"/>
    <property type="evidence" value="ECO:0007669"/>
    <property type="project" value="UniProtKB-EC"/>
</dbReference>
<accession>A0A7W6JN76</accession>
<dbReference type="PANTHER" id="PTHR47572:SF4">
    <property type="entry name" value="LACTONASE DRP35"/>
    <property type="match status" value="1"/>
</dbReference>
<gene>
    <name evidence="3" type="ORF">GGR46_000031</name>
</gene>
<evidence type="ECO:0000313" key="4">
    <source>
        <dbReference type="Proteomes" id="UP000557392"/>
    </source>
</evidence>
<evidence type="ECO:0000259" key="2">
    <source>
        <dbReference type="Pfam" id="PF08450"/>
    </source>
</evidence>
<dbReference type="Gene3D" id="2.120.10.30">
    <property type="entry name" value="TolB, C-terminal domain"/>
    <property type="match status" value="1"/>
</dbReference>
<dbReference type="PANTHER" id="PTHR47572">
    <property type="entry name" value="LIPOPROTEIN-RELATED"/>
    <property type="match status" value="1"/>
</dbReference>
<dbReference type="RefSeq" id="WP_246425852.1">
    <property type="nucleotide sequence ID" value="NZ_JACIEH010000001.1"/>
</dbReference>
<dbReference type="EC" id="3.1.1.17" evidence="3"/>
<organism evidence="3 4">
    <name type="scientific">Sphingomonas kyeonggiensis</name>
    <dbReference type="NCBI Taxonomy" id="1268553"/>
    <lineage>
        <taxon>Bacteria</taxon>
        <taxon>Pseudomonadati</taxon>
        <taxon>Pseudomonadota</taxon>
        <taxon>Alphaproteobacteria</taxon>
        <taxon>Sphingomonadales</taxon>
        <taxon>Sphingomonadaceae</taxon>
        <taxon>Sphingomonas</taxon>
    </lineage>
</organism>
<dbReference type="InterPro" id="IPR013658">
    <property type="entry name" value="SGL"/>
</dbReference>
<name>A0A7W6JN76_9SPHN</name>
<dbReference type="InterPro" id="IPR011042">
    <property type="entry name" value="6-blade_b-propeller_TolB-like"/>
</dbReference>
<comment type="caution">
    <text evidence="3">The sequence shown here is derived from an EMBL/GenBank/DDBJ whole genome shotgun (WGS) entry which is preliminary data.</text>
</comment>
<dbReference type="EMBL" id="JACIEH010000001">
    <property type="protein sequence ID" value="MBB4096498.1"/>
    <property type="molecule type" value="Genomic_DNA"/>
</dbReference>
<feature type="domain" description="SMP-30/Gluconolactonase/LRE-like region" evidence="2">
    <location>
        <begin position="67"/>
        <end position="335"/>
    </location>
</feature>